<dbReference type="RefSeq" id="WP_218114634.1">
    <property type="nucleotide sequence ID" value="NZ_CAJVAP010000009.1"/>
</dbReference>
<dbReference type="GO" id="GO:0016787">
    <property type="term" value="F:hydrolase activity"/>
    <property type="evidence" value="ECO:0007669"/>
    <property type="project" value="UniProtKB-KW"/>
</dbReference>
<protein>
    <submittedName>
        <fullName evidence="2">N-substituted formamide deformylase</fullName>
        <ecNumber evidence="2">3.5.1.91</ecNumber>
    </submittedName>
</protein>
<dbReference type="InterPro" id="IPR013108">
    <property type="entry name" value="Amidohydro_3"/>
</dbReference>
<dbReference type="CDD" id="cd01300">
    <property type="entry name" value="YtcJ_like"/>
    <property type="match status" value="1"/>
</dbReference>
<dbReference type="Pfam" id="PF07969">
    <property type="entry name" value="Amidohydro_3"/>
    <property type="match status" value="1"/>
</dbReference>
<dbReference type="EMBL" id="CAJVAP010000009">
    <property type="protein sequence ID" value="CAG7607347.1"/>
    <property type="molecule type" value="Genomic_DNA"/>
</dbReference>
<gene>
    <name evidence="2" type="primary">nfdA_5</name>
    <name evidence="2" type="ORF">LEUCIP111803_01013</name>
</gene>
<keyword evidence="3" id="KW-1185">Reference proteome</keyword>
<reference evidence="2" key="1">
    <citation type="submission" date="2021-06" db="EMBL/GenBank/DDBJ databases">
        <authorList>
            <person name="Criscuolo A."/>
        </authorList>
    </citation>
    <scope>NUCLEOTIDE SEQUENCE</scope>
    <source>
        <strain evidence="2">CIP111803</strain>
    </source>
</reference>
<organism evidence="2 3">
    <name type="scientific">Leucobacter soli</name>
    <dbReference type="NCBI Taxonomy" id="2812850"/>
    <lineage>
        <taxon>Bacteria</taxon>
        <taxon>Bacillati</taxon>
        <taxon>Actinomycetota</taxon>
        <taxon>Actinomycetes</taxon>
        <taxon>Micrococcales</taxon>
        <taxon>Microbacteriaceae</taxon>
        <taxon>Leucobacter</taxon>
    </lineage>
</organism>
<evidence type="ECO:0000313" key="2">
    <source>
        <dbReference type="EMBL" id="CAG7607347.1"/>
    </source>
</evidence>
<dbReference type="PANTHER" id="PTHR22642">
    <property type="entry name" value="IMIDAZOLONEPROPIONASE"/>
    <property type="match status" value="1"/>
</dbReference>
<evidence type="ECO:0000313" key="3">
    <source>
        <dbReference type="Proteomes" id="UP000693892"/>
    </source>
</evidence>
<accession>A0A916JVB8</accession>
<keyword evidence="2" id="KW-0378">Hydrolase</keyword>
<evidence type="ECO:0000259" key="1">
    <source>
        <dbReference type="Pfam" id="PF07969"/>
    </source>
</evidence>
<feature type="domain" description="Amidohydrolase 3" evidence="1">
    <location>
        <begin position="51"/>
        <end position="537"/>
    </location>
</feature>
<dbReference type="PANTHER" id="PTHR22642:SF2">
    <property type="entry name" value="PROTEIN LONG AFTER FAR-RED 3"/>
    <property type="match status" value="1"/>
</dbReference>
<dbReference type="InterPro" id="IPR033932">
    <property type="entry name" value="YtcJ-like"/>
</dbReference>
<sequence length="538" mass="57762">MSTTVFTGGTIVVEARRDGRTVTSNAIAFEGDRVVAHGPEATALAERPGSQIVDLAGGTLIPGLGEGHAHPVLGGLESMGPQVRDAEDLDGIIAAVGAWRREHPEAEWIVGGSYDATFAPGGLFDARWLDAVTGDVPTILRAWDYHTAWVNSAALAAGGITADTPDPELGRIVRREDGTPLGTLQEAAANDFLAEVVPPFSLEDRVAAIESATQAYAEQGTTWVQDAWVDPRDVTTYLAAAAADRLRTRVNLAFRADPFTWREQVAEFARLRASIRELAHPRLSAETIKFFVDGVIENHTAALIDPYADRPDERGLPNWSAEELHAAALAFDASGFQLHLHAIGDRANRTALDALGAVEAQNPPRERSNVIAHVAMLAPGDAERFAELGVIANFEPYWAQCDPVMEALTIPHIGKEREGWQYLIGSVLHSGGTVSFGSDWPVTTKDWRPAMATAVTRHSHLEPTAEAWLPEERITPGAALAAYTTGTSRQALAPERGTLEIGMVADAAWLSADPLTVDPNAIPEVAVRGTWLAGERIH</sequence>
<comment type="caution">
    <text evidence="2">The sequence shown here is derived from an EMBL/GenBank/DDBJ whole genome shotgun (WGS) entry which is preliminary data.</text>
</comment>
<dbReference type="AlphaFoldDB" id="A0A916JVB8"/>
<dbReference type="Proteomes" id="UP000693892">
    <property type="component" value="Unassembled WGS sequence"/>
</dbReference>
<proteinExistence type="predicted"/>
<name>A0A916JVB8_9MICO</name>
<dbReference type="EC" id="3.5.1.91" evidence="2"/>